<dbReference type="Gene3D" id="3.10.450.160">
    <property type="entry name" value="inner membrane protein cigr"/>
    <property type="match status" value="1"/>
</dbReference>
<reference evidence="3" key="1">
    <citation type="journal article" date="2015" name="Proc. Natl. Acad. Sci. U.S.A.">
        <title>Bacterial clade with the ribosomal RNA operon on a small plasmid rather than the chromosome.</title>
        <authorList>
            <person name="Anda M."/>
            <person name="Ohtsubo Y."/>
            <person name="Okubo T."/>
            <person name="Sugawara M."/>
            <person name="Nagata Y."/>
            <person name="Tsuda M."/>
            <person name="Minamisawa K."/>
            <person name="Mitsui H."/>
        </authorList>
    </citation>
    <scope>NUCLEOTIDE SEQUENCE</scope>
    <source>
        <strain evidence="3">DSM 21871</strain>
    </source>
</reference>
<name>A0A0N7KYC5_9HYPH</name>
<dbReference type="Pfam" id="PF11776">
    <property type="entry name" value="RcnB"/>
    <property type="match status" value="1"/>
</dbReference>
<feature type="chain" id="PRO_5006014979" description="Integral membrane protein" evidence="2">
    <location>
        <begin position="23"/>
        <end position="116"/>
    </location>
</feature>
<dbReference type="InterPro" id="IPR024572">
    <property type="entry name" value="RcnB"/>
</dbReference>
<evidence type="ECO:0000256" key="1">
    <source>
        <dbReference type="SAM" id="MobiDB-lite"/>
    </source>
</evidence>
<protein>
    <recommendedName>
        <fullName evidence="4">Integral membrane protein</fullName>
    </recommendedName>
</protein>
<evidence type="ECO:0000313" key="3">
    <source>
        <dbReference type="EMBL" id="BAT29337.1"/>
    </source>
</evidence>
<feature type="signal peptide" evidence="2">
    <location>
        <begin position="1"/>
        <end position="22"/>
    </location>
</feature>
<feature type="compositionally biased region" description="Basic residues" evidence="1">
    <location>
        <begin position="58"/>
        <end position="73"/>
    </location>
</feature>
<accession>A0A0N7KYC5</accession>
<keyword evidence="2" id="KW-0732">Signal</keyword>
<evidence type="ECO:0000256" key="2">
    <source>
        <dbReference type="SAM" id="SignalP"/>
    </source>
</evidence>
<feature type="region of interest" description="Disordered" evidence="1">
    <location>
        <begin position="18"/>
        <end position="74"/>
    </location>
</feature>
<dbReference type="EMBL" id="LC066380">
    <property type="protein sequence ID" value="BAT29337.1"/>
    <property type="molecule type" value="Genomic_DNA"/>
</dbReference>
<proteinExistence type="predicted"/>
<organism evidence="3">
    <name type="scientific">Aurantimonas manganoxydans</name>
    <dbReference type="NCBI Taxonomy" id="651183"/>
    <lineage>
        <taxon>Bacteria</taxon>
        <taxon>Pseudomonadati</taxon>
        <taxon>Pseudomonadota</taxon>
        <taxon>Alphaproteobacteria</taxon>
        <taxon>Hyphomicrobiales</taxon>
        <taxon>Aurantimonadaceae</taxon>
        <taxon>Aurantimonas</taxon>
    </lineage>
</organism>
<sequence length="116" mass="13053">MFKRTLIAIAAVSMLAAPMAQAQAQSRHDHNRPSAQQSQSRDHGAQRHRAQRPTATRAKFRSGQRYGNWKRHPHVQDFRRHGLRAPGRGQNWIKVDNQYLLISAATGLILGLAAAR</sequence>
<dbReference type="AlphaFoldDB" id="A0A0N7KYC5"/>
<evidence type="ECO:0008006" key="4">
    <source>
        <dbReference type="Google" id="ProtNLM"/>
    </source>
</evidence>